<dbReference type="Proteomes" id="UP001596047">
    <property type="component" value="Unassembled WGS sequence"/>
</dbReference>
<organism evidence="2 3">
    <name type="scientific">Paenibacillus solisilvae</name>
    <dbReference type="NCBI Taxonomy" id="2486751"/>
    <lineage>
        <taxon>Bacteria</taxon>
        <taxon>Bacillati</taxon>
        <taxon>Bacillota</taxon>
        <taxon>Bacilli</taxon>
        <taxon>Bacillales</taxon>
        <taxon>Paenibacillaceae</taxon>
        <taxon>Paenibacillus</taxon>
    </lineage>
</organism>
<dbReference type="Gene3D" id="3.10.180.10">
    <property type="entry name" value="2,3-Dihydroxybiphenyl 1,2-Dioxygenase, domain 1"/>
    <property type="match status" value="1"/>
</dbReference>
<comment type="caution">
    <text evidence="2">The sequence shown here is derived from an EMBL/GenBank/DDBJ whole genome shotgun (WGS) entry which is preliminary data.</text>
</comment>
<evidence type="ECO:0000313" key="2">
    <source>
        <dbReference type="EMBL" id="MFC5650691.1"/>
    </source>
</evidence>
<dbReference type="InterPro" id="IPR050383">
    <property type="entry name" value="GlyoxalaseI/FosfomycinResist"/>
</dbReference>
<protein>
    <submittedName>
        <fullName evidence="2">VOC family protein</fullName>
    </submittedName>
</protein>
<keyword evidence="3" id="KW-1185">Reference proteome</keyword>
<dbReference type="InterPro" id="IPR029068">
    <property type="entry name" value="Glyas_Bleomycin-R_OHBP_Dase"/>
</dbReference>
<dbReference type="SUPFAM" id="SSF54593">
    <property type="entry name" value="Glyoxalase/Bleomycin resistance protein/Dihydroxybiphenyl dioxygenase"/>
    <property type="match status" value="1"/>
</dbReference>
<feature type="domain" description="VOC" evidence="1">
    <location>
        <begin position="42"/>
        <end position="161"/>
    </location>
</feature>
<accession>A0ABW0VXX1</accession>
<dbReference type="PANTHER" id="PTHR21366">
    <property type="entry name" value="GLYOXALASE FAMILY PROTEIN"/>
    <property type="match status" value="1"/>
</dbReference>
<dbReference type="RefSeq" id="WP_379189267.1">
    <property type="nucleotide sequence ID" value="NZ_JBHSOW010000060.1"/>
</dbReference>
<gene>
    <name evidence="2" type="ORF">ACFPYJ_16475</name>
</gene>
<name>A0ABW0VXX1_9BACL</name>
<evidence type="ECO:0000313" key="3">
    <source>
        <dbReference type="Proteomes" id="UP001596047"/>
    </source>
</evidence>
<dbReference type="Pfam" id="PF00903">
    <property type="entry name" value="Glyoxalase"/>
    <property type="match status" value="1"/>
</dbReference>
<sequence>MSGSRAAGDSKKPSNQRGRLGAVLCYDGVKKGGEREMIHPEGIHHVSIIVTDLEKARAFYSEIIGLQEIKRPDFDFPGTWYAIGPNGQQLHLIVHEGQTKRTGGIDTRDGHFALRVTSFDDTLAWLESHSVPCKANRESITGFAQIFLLDPDRNVIELNVAR</sequence>
<dbReference type="InterPro" id="IPR004360">
    <property type="entry name" value="Glyas_Fos-R_dOase_dom"/>
</dbReference>
<reference evidence="3" key="1">
    <citation type="journal article" date="2019" name="Int. J. Syst. Evol. Microbiol.">
        <title>The Global Catalogue of Microorganisms (GCM) 10K type strain sequencing project: providing services to taxonomists for standard genome sequencing and annotation.</title>
        <authorList>
            <consortium name="The Broad Institute Genomics Platform"/>
            <consortium name="The Broad Institute Genome Sequencing Center for Infectious Disease"/>
            <person name="Wu L."/>
            <person name="Ma J."/>
        </authorList>
    </citation>
    <scope>NUCLEOTIDE SEQUENCE [LARGE SCALE GENOMIC DNA]</scope>
    <source>
        <strain evidence="3">CGMCC 1.3240</strain>
    </source>
</reference>
<dbReference type="PROSITE" id="PS51819">
    <property type="entry name" value="VOC"/>
    <property type="match status" value="1"/>
</dbReference>
<evidence type="ECO:0000259" key="1">
    <source>
        <dbReference type="PROSITE" id="PS51819"/>
    </source>
</evidence>
<dbReference type="InterPro" id="IPR037523">
    <property type="entry name" value="VOC_core"/>
</dbReference>
<proteinExistence type="predicted"/>
<dbReference type="EMBL" id="JBHSOW010000060">
    <property type="protein sequence ID" value="MFC5650691.1"/>
    <property type="molecule type" value="Genomic_DNA"/>
</dbReference>